<accession>A0A6P2CV73</accession>
<organism evidence="1 2">
    <name type="scientific">Gemmata massiliana</name>
    <dbReference type="NCBI Taxonomy" id="1210884"/>
    <lineage>
        <taxon>Bacteria</taxon>
        <taxon>Pseudomonadati</taxon>
        <taxon>Planctomycetota</taxon>
        <taxon>Planctomycetia</taxon>
        <taxon>Gemmatales</taxon>
        <taxon>Gemmataceae</taxon>
        <taxon>Gemmata</taxon>
    </lineage>
</organism>
<dbReference type="AlphaFoldDB" id="A0A6P2CV73"/>
<sequence>MAWYAVPLLVSVYKGYTVTADEWRHHERLVGSNNTEEAWLACTAADDLLSRAADLHYRRGNHELSERKLRLFGCACCRLLWLQIPAAASRAAVVAAERYADGSVGEGELAAACEAAAEFRLSTEYSKNAPTWAAASIARGVDDEWLYRTHISDIIEAVLKAIEYRPFGFDTEMMEATLCQLFRDIFGNPFRPVAFSPSWRTATAITLAAQMYESRDFGAMPILADALQDAGCNSAEVLDHCRGDGPHVRGCWIVDLVLGKE</sequence>
<dbReference type="KEGG" id="gms:SOIL9_49110"/>
<proteinExistence type="predicted"/>
<evidence type="ECO:0000313" key="1">
    <source>
        <dbReference type="EMBL" id="VTR92803.1"/>
    </source>
</evidence>
<keyword evidence="2" id="KW-1185">Reference proteome</keyword>
<gene>
    <name evidence="1" type="ORF">SOIL9_49110</name>
</gene>
<dbReference type="Proteomes" id="UP000464178">
    <property type="component" value="Chromosome"/>
</dbReference>
<name>A0A6P2CV73_9BACT</name>
<evidence type="ECO:0000313" key="2">
    <source>
        <dbReference type="Proteomes" id="UP000464178"/>
    </source>
</evidence>
<evidence type="ECO:0008006" key="3">
    <source>
        <dbReference type="Google" id="ProtNLM"/>
    </source>
</evidence>
<reference evidence="1 2" key="1">
    <citation type="submission" date="2019-05" db="EMBL/GenBank/DDBJ databases">
        <authorList>
            <consortium name="Science for Life Laboratories"/>
        </authorList>
    </citation>
    <scope>NUCLEOTIDE SEQUENCE [LARGE SCALE GENOMIC DNA]</scope>
    <source>
        <strain evidence="1">Soil9</strain>
    </source>
</reference>
<protein>
    <recommendedName>
        <fullName evidence="3">SMI1/KNR4 family protein</fullName>
    </recommendedName>
</protein>
<dbReference type="EMBL" id="LR593886">
    <property type="protein sequence ID" value="VTR92803.1"/>
    <property type="molecule type" value="Genomic_DNA"/>
</dbReference>